<dbReference type="PANTHER" id="PTHR43133:SF25">
    <property type="entry name" value="RNA POLYMERASE SIGMA FACTOR RFAY-RELATED"/>
    <property type="match status" value="1"/>
</dbReference>
<evidence type="ECO:0000313" key="9">
    <source>
        <dbReference type="Proteomes" id="UP000061489"/>
    </source>
</evidence>
<evidence type="ECO:0000256" key="1">
    <source>
        <dbReference type="ARBA" id="ARBA00010641"/>
    </source>
</evidence>
<dbReference type="Proteomes" id="UP000061489">
    <property type="component" value="Chromosome"/>
</dbReference>
<dbReference type="InterPro" id="IPR013325">
    <property type="entry name" value="RNA_pol_sigma_r2"/>
</dbReference>
<keyword evidence="4" id="KW-0804">Transcription</keyword>
<keyword evidence="9" id="KW-1185">Reference proteome</keyword>
<organism evidence="8 9">
    <name type="scientific">Marinobacter similis</name>
    <dbReference type="NCBI Taxonomy" id="1420916"/>
    <lineage>
        <taxon>Bacteria</taxon>
        <taxon>Pseudomonadati</taxon>
        <taxon>Pseudomonadota</taxon>
        <taxon>Gammaproteobacteria</taxon>
        <taxon>Pseudomonadales</taxon>
        <taxon>Marinobacteraceae</taxon>
        <taxon>Marinobacter</taxon>
    </lineage>
</organism>
<proteinExistence type="inferred from homology"/>
<dbReference type="GO" id="GO:0006352">
    <property type="term" value="P:DNA-templated transcription initiation"/>
    <property type="evidence" value="ECO:0007669"/>
    <property type="project" value="InterPro"/>
</dbReference>
<dbReference type="InterPro" id="IPR013249">
    <property type="entry name" value="RNA_pol_sigma70_r4_t2"/>
</dbReference>
<comment type="similarity">
    <text evidence="1">Belongs to the sigma-70 factor family. ECF subfamily.</text>
</comment>
<keyword evidence="2" id="KW-0805">Transcription regulation</keyword>
<gene>
    <name evidence="8" type="ORF">AU14_15590</name>
</gene>
<dbReference type="InterPro" id="IPR036388">
    <property type="entry name" value="WH-like_DNA-bd_sf"/>
</dbReference>
<dbReference type="SUPFAM" id="SSF88946">
    <property type="entry name" value="Sigma2 domain of RNA polymerase sigma factors"/>
    <property type="match status" value="1"/>
</dbReference>
<dbReference type="InterPro" id="IPR039425">
    <property type="entry name" value="RNA_pol_sigma-70-like"/>
</dbReference>
<dbReference type="STRING" id="1420916.AU14_15590"/>
<dbReference type="NCBIfam" id="TIGR02937">
    <property type="entry name" value="sigma70-ECF"/>
    <property type="match status" value="1"/>
</dbReference>
<dbReference type="InterPro" id="IPR007627">
    <property type="entry name" value="RNA_pol_sigma70_r2"/>
</dbReference>
<dbReference type="Pfam" id="PF04542">
    <property type="entry name" value="Sigma70_r2"/>
    <property type="match status" value="1"/>
</dbReference>
<dbReference type="EMBL" id="CP007151">
    <property type="protein sequence ID" value="AHI29483.1"/>
    <property type="molecule type" value="Genomic_DNA"/>
</dbReference>
<feature type="region of interest" description="Disordered" evidence="5">
    <location>
        <begin position="151"/>
        <end position="173"/>
    </location>
</feature>
<evidence type="ECO:0000256" key="4">
    <source>
        <dbReference type="ARBA" id="ARBA00023163"/>
    </source>
</evidence>
<evidence type="ECO:0000313" key="8">
    <source>
        <dbReference type="EMBL" id="AHI29483.1"/>
    </source>
</evidence>
<dbReference type="KEGG" id="msx:AU14_15590"/>
<evidence type="ECO:0000256" key="3">
    <source>
        <dbReference type="ARBA" id="ARBA00023082"/>
    </source>
</evidence>
<dbReference type="GO" id="GO:0016987">
    <property type="term" value="F:sigma factor activity"/>
    <property type="evidence" value="ECO:0007669"/>
    <property type="project" value="UniProtKB-KW"/>
</dbReference>
<feature type="domain" description="RNA polymerase sigma-70 region 2" evidence="6">
    <location>
        <begin position="6"/>
        <end position="68"/>
    </location>
</feature>
<protein>
    <submittedName>
        <fullName evidence="8">RNA polymerase sigma 70</fullName>
    </submittedName>
</protein>
<dbReference type="RefSeq" id="WP_041342106.1">
    <property type="nucleotide sequence ID" value="NZ_CP007151.1"/>
</dbReference>
<feature type="domain" description="RNA polymerase sigma factor 70 region 4 type 2" evidence="7">
    <location>
        <begin position="98"/>
        <end position="150"/>
    </location>
</feature>
<dbReference type="Gene3D" id="1.10.10.10">
    <property type="entry name" value="Winged helix-like DNA-binding domain superfamily/Winged helix DNA-binding domain"/>
    <property type="match status" value="1"/>
</dbReference>
<evidence type="ECO:0000256" key="5">
    <source>
        <dbReference type="SAM" id="MobiDB-lite"/>
    </source>
</evidence>
<evidence type="ECO:0000259" key="6">
    <source>
        <dbReference type="Pfam" id="PF04542"/>
    </source>
</evidence>
<dbReference type="HOGENOM" id="CLU_047691_1_4_6"/>
<evidence type="ECO:0000259" key="7">
    <source>
        <dbReference type="Pfam" id="PF08281"/>
    </source>
</evidence>
<dbReference type="Pfam" id="PF08281">
    <property type="entry name" value="Sigma70_r4_2"/>
    <property type="match status" value="1"/>
</dbReference>
<dbReference type="InterPro" id="IPR014284">
    <property type="entry name" value="RNA_pol_sigma-70_dom"/>
</dbReference>
<dbReference type="InterPro" id="IPR013324">
    <property type="entry name" value="RNA_pol_sigma_r3/r4-like"/>
</dbReference>
<dbReference type="AlphaFoldDB" id="W5YSP9"/>
<dbReference type="Gene3D" id="1.10.1740.10">
    <property type="match status" value="1"/>
</dbReference>
<sequence>MKDELRQLVPGLRRFAYSLTGSIPEADDLLQGTLERVLRQSPPTGVAIEPWAFRICRNLWIDDCRARQVRDRAAQQPELTGGQVVDGERATTSQIELDQVDAAMARLPDSQREIISLVAVQGMSYQEVSDTLDIPKGTVMSRLARARAALSAALGSKPQDKTTSGSESGRRPT</sequence>
<reference evidence="8 9" key="1">
    <citation type="journal article" date="2014" name="Genome Announc.">
        <title>Draft Genome Sequences of Marinobacter similis A3d10T and Marinobacter salarius R9SW1T.</title>
        <authorList>
            <person name="Ivanova E.P."/>
            <person name="Ng H.J."/>
            <person name="Webb H.K."/>
            <person name="Feng G."/>
            <person name="Oshima K."/>
            <person name="Hattori M."/>
            <person name="Ohkuma M."/>
            <person name="Sergeev A.F."/>
            <person name="Mikhailov V.V."/>
            <person name="Crawford R.J."/>
            <person name="Sawabe T."/>
        </authorList>
    </citation>
    <scope>NUCLEOTIDE SEQUENCE [LARGE SCALE GENOMIC DNA]</scope>
    <source>
        <strain evidence="8 9">A3d10</strain>
    </source>
</reference>
<name>W5YSP9_9GAMM</name>
<accession>W5YSP9</accession>
<dbReference type="OrthoDB" id="9797134at2"/>
<dbReference type="GO" id="GO:0003677">
    <property type="term" value="F:DNA binding"/>
    <property type="evidence" value="ECO:0007669"/>
    <property type="project" value="InterPro"/>
</dbReference>
<dbReference type="PANTHER" id="PTHR43133">
    <property type="entry name" value="RNA POLYMERASE ECF-TYPE SIGMA FACTO"/>
    <property type="match status" value="1"/>
</dbReference>
<keyword evidence="3" id="KW-0731">Sigma factor</keyword>
<evidence type="ECO:0000256" key="2">
    <source>
        <dbReference type="ARBA" id="ARBA00023015"/>
    </source>
</evidence>
<dbReference type="SUPFAM" id="SSF88659">
    <property type="entry name" value="Sigma3 and sigma4 domains of RNA polymerase sigma factors"/>
    <property type="match status" value="1"/>
</dbReference>